<keyword evidence="3" id="KW-0732">Signal</keyword>
<name>A0ABS5WCW2_9FLAO</name>
<protein>
    <recommendedName>
        <fullName evidence="6">Proteinase inhibitor I42 chagasin domain-containing protein</fullName>
    </recommendedName>
</protein>
<evidence type="ECO:0000256" key="3">
    <source>
        <dbReference type="SAM" id="SignalP"/>
    </source>
</evidence>
<evidence type="ECO:0000256" key="1">
    <source>
        <dbReference type="ARBA" id="ARBA00022690"/>
    </source>
</evidence>
<keyword evidence="1" id="KW-0646">Protease inhibitor</keyword>
<feature type="signal peptide" evidence="3">
    <location>
        <begin position="1"/>
        <end position="25"/>
    </location>
</feature>
<keyword evidence="5" id="KW-1185">Reference proteome</keyword>
<dbReference type="Gene3D" id="2.60.40.2020">
    <property type="match status" value="1"/>
</dbReference>
<organism evidence="4 5">
    <name type="scientific">Zobellia barbeyronii</name>
    <dbReference type="NCBI Taxonomy" id="2748009"/>
    <lineage>
        <taxon>Bacteria</taxon>
        <taxon>Pseudomonadati</taxon>
        <taxon>Bacteroidota</taxon>
        <taxon>Flavobacteriia</taxon>
        <taxon>Flavobacteriales</taxon>
        <taxon>Flavobacteriaceae</taxon>
        <taxon>Zobellia</taxon>
    </lineage>
</organism>
<evidence type="ECO:0000256" key="2">
    <source>
        <dbReference type="ARBA" id="ARBA00022704"/>
    </source>
</evidence>
<proteinExistence type="predicted"/>
<keyword evidence="2" id="KW-0789">Thiol protease inhibitor</keyword>
<dbReference type="RefSeq" id="WP_214611383.1">
    <property type="nucleotide sequence ID" value="NZ_JACATN010000002.1"/>
</dbReference>
<accession>A0ABS5WCW2</accession>
<dbReference type="InterPro" id="IPR036331">
    <property type="entry name" value="Chagasin-like_sf"/>
</dbReference>
<dbReference type="PROSITE" id="PS51257">
    <property type="entry name" value="PROKAR_LIPOPROTEIN"/>
    <property type="match status" value="1"/>
</dbReference>
<evidence type="ECO:0000313" key="4">
    <source>
        <dbReference type="EMBL" id="MBT2161237.1"/>
    </source>
</evidence>
<feature type="chain" id="PRO_5045838794" description="Proteinase inhibitor I42 chagasin domain-containing protein" evidence="3">
    <location>
        <begin position="26"/>
        <end position="123"/>
    </location>
</feature>
<dbReference type="Proteomes" id="UP000740413">
    <property type="component" value="Unassembled WGS sequence"/>
</dbReference>
<sequence>MLKRSAILIFSILLLVIGCSSPLTNKDSGSTIELSEDDVFTINLQGEDFPEYEWHIVSENNHIKLAEPVTAETSATNTISTFNFMTVGTGEDMLKIDYTNGMETKKTFELSVIVGTMGRIEAY</sequence>
<gene>
    <name evidence="4" type="ORF">HW347_08155</name>
</gene>
<reference evidence="4 5" key="1">
    <citation type="submission" date="2020-06" db="EMBL/GenBank/DDBJ databases">
        <authorList>
            <person name="Isaeva M.P."/>
            <person name="Chernysheva N.Y."/>
        </authorList>
    </citation>
    <scope>NUCLEOTIDE SEQUENCE [LARGE SCALE GENOMIC DNA]</scope>
    <source>
        <strain evidence="4 5">KMM 6746</strain>
    </source>
</reference>
<evidence type="ECO:0000313" key="5">
    <source>
        <dbReference type="Proteomes" id="UP000740413"/>
    </source>
</evidence>
<reference evidence="5" key="2">
    <citation type="submission" date="2023-07" db="EMBL/GenBank/DDBJ databases">
        <title>Zobellia barbeyronii sp. nov., a new marine flavobacterium, isolated from green and red algae.</title>
        <authorList>
            <person name="Nedashkovskaya O.I."/>
            <person name="Otstavnykh N."/>
            <person name="Zhukova N."/>
            <person name="Guzev K."/>
            <person name="Chausova V."/>
            <person name="Tekutyeva L."/>
            <person name="Mikhailov V."/>
            <person name="Isaeva M."/>
        </authorList>
    </citation>
    <scope>NUCLEOTIDE SEQUENCE [LARGE SCALE GENOMIC DNA]</scope>
    <source>
        <strain evidence="5">KMM 6746</strain>
    </source>
</reference>
<comment type="caution">
    <text evidence="4">The sequence shown here is derived from an EMBL/GenBank/DDBJ whole genome shotgun (WGS) entry which is preliminary data.</text>
</comment>
<dbReference type="EMBL" id="JACATN010000002">
    <property type="protein sequence ID" value="MBT2161237.1"/>
    <property type="molecule type" value="Genomic_DNA"/>
</dbReference>
<evidence type="ECO:0008006" key="6">
    <source>
        <dbReference type="Google" id="ProtNLM"/>
    </source>
</evidence>